<protein>
    <submittedName>
        <fullName evidence="2">Predicted protein</fullName>
    </submittedName>
</protein>
<proteinExistence type="predicted"/>
<sequence length="58" mass="6716">MLAQPVPENRPRLDAEQAASHTRDTCLGDWRPWAWPGLGHVFVRETQDEVFSWLDDVL</sequence>
<organism evidence="2 3">
    <name type="scientific">Streptomyces viridochromogenes (strain DSM 40736 / JCM 4977 / BCRC 1201 / Tue 494)</name>
    <dbReference type="NCBI Taxonomy" id="591159"/>
    <lineage>
        <taxon>Bacteria</taxon>
        <taxon>Bacillati</taxon>
        <taxon>Actinomycetota</taxon>
        <taxon>Actinomycetes</taxon>
        <taxon>Kitasatosporales</taxon>
        <taxon>Streptomycetaceae</taxon>
        <taxon>Streptomyces</taxon>
    </lineage>
</organism>
<dbReference type="RefSeq" id="WP_003989382.1">
    <property type="nucleotide sequence ID" value="NZ_GG657757.1"/>
</dbReference>
<reference evidence="3" key="1">
    <citation type="submission" date="2009-02" db="EMBL/GenBank/DDBJ databases">
        <title>Annotation of Streptomyces viridochromogenes strain DSM 40736.</title>
        <authorList>
            <consortium name="The Broad Institute Genome Sequencing Platform"/>
            <consortium name="Broad Institute Microbial Sequencing Center"/>
            <person name="Fischbach M."/>
            <person name="Godfrey P."/>
            <person name="Ward D."/>
            <person name="Young S."/>
            <person name="Zeng Q."/>
            <person name="Koehrsen M."/>
            <person name="Alvarado L."/>
            <person name="Berlin A.M."/>
            <person name="Bochicchio J."/>
            <person name="Borenstein D."/>
            <person name="Chapman S.B."/>
            <person name="Chen Z."/>
            <person name="Engels R."/>
            <person name="Freedman E."/>
            <person name="Gellesch M."/>
            <person name="Goldberg J."/>
            <person name="Griggs A."/>
            <person name="Gujja S."/>
            <person name="Heilman E.R."/>
            <person name="Heiman D.I."/>
            <person name="Hepburn T.A."/>
            <person name="Howarth C."/>
            <person name="Jen D."/>
            <person name="Larson L."/>
            <person name="Lewis B."/>
            <person name="Mehta T."/>
            <person name="Park D."/>
            <person name="Pearson M."/>
            <person name="Richards J."/>
            <person name="Roberts A."/>
            <person name="Saif S."/>
            <person name="Shea T.D."/>
            <person name="Shenoy N."/>
            <person name="Sisk P."/>
            <person name="Stolte C."/>
            <person name="Sykes S.N."/>
            <person name="Thomson T."/>
            <person name="Walk T."/>
            <person name="White J."/>
            <person name="Yandava C."/>
            <person name="Straight P."/>
            <person name="Clardy J."/>
            <person name="Hung D."/>
            <person name="Kolter R."/>
            <person name="Mekalanos J."/>
            <person name="Walker S."/>
            <person name="Walsh C.T."/>
            <person name="Wieland-Brown L.C."/>
            <person name="Haas B."/>
            <person name="Nusbaum C."/>
            <person name="Birren B."/>
        </authorList>
    </citation>
    <scope>NUCLEOTIDE SEQUENCE [LARGE SCALE GENOMIC DNA]</scope>
    <source>
        <strain evidence="3">DSM 40736 / JCM 4977 / BCRC 1201 / Tue 494</strain>
    </source>
</reference>
<dbReference type="EMBL" id="GG657757">
    <property type="protein sequence ID" value="EFL31269.1"/>
    <property type="molecule type" value="Genomic_DNA"/>
</dbReference>
<dbReference type="OrthoDB" id="9805123at2"/>
<gene>
    <name evidence="2" type="ORF">SSQG_01787</name>
</gene>
<evidence type="ECO:0000256" key="1">
    <source>
        <dbReference type="SAM" id="MobiDB-lite"/>
    </source>
</evidence>
<dbReference type="Proteomes" id="UP000004184">
    <property type="component" value="Unassembled WGS sequence"/>
</dbReference>
<dbReference type="STRING" id="591159.SSQG_01787"/>
<dbReference type="AlphaFoldDB" id="D9X0K5"/>
<evidence type="ECO:0000313" key="3">
    <source>
        <dbReference type="Proteomes" id="UP000004184"/>
    </source>
</evidence>
<keyword evidence="3" id="KW-1185">Reference proteome</keyword>
<dbReference type="HOGENOM" id="CLU_2977526_0_0_11"/>
<feature type="region of interest" description="Disordered" evidence="1">
    <location>
        <begin position="1"/>
        <end position="21"/>
    </location>
</feature>
<evidence type="ECO:0000313" key="2">
    <source>
        <dbReference type="EMBL" id="EFL31269.1"/>
    </source>
</evidence>
<feature type="compositionally biased region" description="Basic and acidic residues" evidence="1">
    <location>
        <begin position="9"/>
        <end position="21"/>
    </location>
</feature>
<accession>D9X0K5</accession>
<name>D9X0K5_STRVT</name>